<feature type="region of interest" description="Disordered" evidence="1">
    <location>
        <begin position="241"/>
        <end position="283"/>
    </location>
</feature>
<dbReference type="Gene3D" id="3.40.50.1460">
    <property type="match status" value="1"/>
</dbReference>
<keyword evidence="3" id="KW-0378">Hydrolase</keyword>
<feature type="compositionally biased region" description="Gly residues" evidence="1">
    <location>
        <begin position="320"/>
        <end position="332"/>
    </location>
</feature>
<gene>
    <name evidence="3" type="ORF">ABT322_00765</name>
</gene>
<accession>A0ABV1V8G8</accession>
<evidence type="ECO:0000256" key="1">
    <source>
        <dbReference type="SAM" id="MobiDB-lite"/>
    </source>
</evidence>
<dbReference type="InterPro" id="IPR050452">
    <property type="entry name" value="Metacaspase"/>
</dbReference>
<keyword evidence="4" id="KW-1185">Reference proteome</keyword>
<evidence type="ECO:0000259" key="2">
    <source>
        <dbReference type="Pfam" id="PF00656"/>
    </source>
</evidence>
<evidence type="ECO:0000313" key="4">
    <source>
        <dbReference type="Proteomes" id="UP001490330"/>
    </source>
</evidence>
<dbReference type="InterPro" id="IPR029030">
    <property type="entry name" value="Caspase-like_dom_sf"/>
</dbReference>
<reference evidence="3 4" key="1">
    <citation type="submission" date="2024-06" db="EMBL/GenBank/DDBJ databases">
        <title>The Natural Products Discovery Center: Release of the First 8490 Sequenced Strains for Exploring Actinobacteria Biosynthetic Diversity.</title>
        <authorList>
            <person name="Kalkreuter E."/>
            <person name="Kautsar S.A."/>
            <person name="Yang D."/>
            <person name="Bader C.D."/>
            <person name="Teijaro C.N."/>
            <person name="Fluegel L."/>
            <person name="Davis C.M."/>
            <person name="Simpson J.R."/>
            <person name="Lauterbach L."/>
            <person name="Steele A.D."/>
            <person name="Gui C."/>
            <person name="Meng S."/>
            <person name="Li G."/>
            <person name="Viehrig K."/>
            <person name="Ye F."/>
            <person name="Su P."/>
            <person name="Kiefer A.F."/>
            <person name="Nichols A."/>
            <person name="Cepeda A.J."/>
            <person name="Yan W."/>
            <person name="Fan B."/>
            <person name="Jiang Y."/>
            <person name="Adhikari A."/>
            <person name="Zheng C.-J."/>
            <person name="Schuster L."/>
            <person name="Cowan T.M."/>
            <person name="Smanski M.J."/>
            <person name="Chevrette M.G."/>
            <person name="De Carvalho L.P.S."/>
            <person name="Shen B."/>
        </authorList>
    </citation>
    <scope>NUCLEOTIDE SEQUENCE [LARGE SCALE GENOMIC DNA]</scope>
    <source>
        <strain evidence="3 4">NPDC000632</strain>
    </source>
</reference>
<dbReference type="PANTHER" id="PTHR48104:SF30">
    <property type="entry name" value="METACASPASE-1"/>
    <property type="match status" value="1"/>
</dbReference>
<dbReference type="InterPro" id="IPR011600">
    <property type="entry name" value="Pept_C14_caspase"/>
</dbReference>
<sequence>MGKIHALLVGVDGYPAEVAPALSGCGNDIAEARRLVADLAGERAVVTVLLDGAATVAAVEDAVVRELGKAGPGDTALLWFSGHGTQMPATGADLLVEATGMNQAVLCVDGPLLDKRLGALLNTVAAGGAQVTAVLDCCHSGGGTRRPVGLRYAAPSPAWKVPVDGAAAREAVVEAPVGHVLMAASRLNQPSYEDWFDGRQHGVFTHALIGAARAAGPDATCRQLLAAAAGRVARAGREQQPVLLPDAPGGPADQPFLGPLSPRPAPAGAQPLRNGPDGPGAHLLRYGPDGWEVDCGTVHGLREVTDGAEFTVAGTEAGVTGPGGGGPTGAGPKGTTRATTEPIGAEAGAALTGPGGSGPSGARPYGTRPPGAGPGGAGQAVAESVGTGAGAAGTVAGGLVLRARDVRMERTLVDPVGWVPDRGRVYPVVVSALALAPGSVRLEGPSGAVRELAEAVAPLPLLRVADGPGQAAALDLRVRVAEGAAHVERRDGTPFTAPLPYRDGGDATRVALCLQHLTRWHEIRDLTPRPSPLDGLVRVEIAPWNAAPGEVLLPDGGGEIVCPYTPGPYGPEAPLVSIRLHNRSPDRTLWCLLLDLSDDYACHSLLYPGHFIGPGRTGHALDGGAVQLALPPGRPALPGAQARDWLKLIVAERELNTLPFQLPAWDPRTVPSARVLGPALGAAPGRWTTLTVPLRTLVPAGRGGPVTGPGG</sequence>
<feature type="compositionally biased region" description="Low complexity" evidence="1">
    <location>
        <begin position="360"/>
        <end position="370"/>
    </location>
</feature>
<organism evidence="3 4">
    <name type="scientific">Streptomyces flaveolus</name>
    <dbReference type="NCBI Taxonomy" id="67297"/>
    <lineage>
        <taxon>Bacteria</taxon>
        <taxon>Bacillati</taxon>
        <taxon>Actinomycetota</taxon>
        <taxon>Actinomycetes</taxon>
        <taxon>Kitasatosporales</taxon>
        <taxon>Streptomycetaceae</taxon>
        <taxon>Streptomyces</taxon>
    </lineage>
</organism>
<dbReference type="RefSeq" id="WP_350714308.1">
    <property type="nucleotide sequence ID" value="NZ_JBEPCO010000001.1"/>
</dbReference>
<dbReference type="Proteomes" id="UP001490330">
    <property type="component" value="Unassembled WGS sequence"/>
</dbReference>
<dbReference type="PANTHER" id="PTHR48104">
    <property type="entry name" value="METACASPASE-4"/>
    <property type="match status" value="1"/>
</dbReference>
<evidence type="ECO:0000313" key="3">
    <source>
        <dbReference type="EMBL" id="MER6902311.1"/>
    </source>
</evidence>
<proteinExistence type="predicted"/>
<dbReference type="SUPFAM" id="SSF52129">
    <property type="entry name" value="Caspase-like"/>
    <property type="match status" value="1"/>
</dbReference>
<dbReference type="EC" id="3.4.22.-" evidence="3"/>
<dbReference type="GO" id="GO:0016787">
    <property type="term" value="F:hydrolase activity"/>
    <property type="evidence" value="ECO:0007669"/>
    <property type="project" value="UniProtKB-KW"/>
</dbReference>
<feature type="domain" description="Peptidase C14 caspase" evidence="2">
    <location>
        <begin position="5"/>
        <end position="243"/>
    </location>
</feature>
<protein>
    <submittedName>
        <fullName evidence="3">Caspase family protein</fullName>
        <ecNumber evidence="3">3.4.22.-</ecNumber>
    </submittedName>
</protein>
<feature type="region of interest" description="Disordered" evidence="1">
    <location>
        <begin position="314"/>
        <end position="381"/>
    </location>
</feature>
<dbReference type="EMBL" id="JBEPCV010000001">
    <property type="protein sequence ID" value="MER6902311.1"/>
    <property type="molecule type" value="Genomic_DNA"/>
</dbReference>
<comment type="caution">
    <text evidence="3">The sequence shown here is derived from an EMBL/GenBank/DDBJ whole genome shotgun (WGS) entry which is preliminary data.</text>
</comment>
<dbReference type="Pfam" id="PF00656">
    <property type="entry name" value="Peptidase_C14"/>
    <property type="match status" value="1"/>
</dbReference>
<name>A0ABV1V8G8_9ACTN</name>